<keyword evidence="6" id="KW-1185">Reference proteome</keyword>
<dbReference type="GO" id="GO:0046872">
    <property type="term" value="F:metal ion binding"/>
    <property type="evidence" value="ECO:0007669"/>
    <property type="project" value="UniProtKB-KW"/>
</dbReference>
<keyword evidence="1" id="KW-0479">Metal-binding</keyword>
<sequence>MSPDLPPALRLAADRLLEGVARKGLAERAAKISSGYRGGETSRVVVTDEADAVAYVLSRLPATYAAGAFVLAEAQRMAPDFAPKRLLDAGAGPGGASWAALETWSGIEAATLLDSSRPLLDMAAKLAAEGGQALQNANFLRGDLTAPATDWPQADLVTASYALAEIAAAQQARTVQALWAATDGMLALIEPGTPDGYRRILTARETLLAAGAEILAPCPHALACPLVAPDWCHFVQRLPRSRDHRLAKGADLPFEDEKFSYLVAVRPGIVAQPRTARILAPPRVAKPAITFKLCTPAGTAELADVPRRDKAAYAWARRLDWGDALP</sequence>
<evidence type="ECO:0000256" key="4">
    <source>
        <dbReference type="ARBA" id="ARBA00023014"/>
    </source>
</evidence>
<protein>
    <submittedName>
        <fullName evidence="5">Methyltransferase domain-containing protein</fullName>
    </submittedName>
</protein>
<dbReference type="GO" id="GO:0015935">
    <property type="term" value="C:small ribosomal subunit"/>
    <property type="evidence" value="ECO:0007669"/>
    <property type="project" value="TreeGrafter"/>
</dbReference>
<dbReference type="AlphaFoldDB" id="A0A941CXT2"/>
<dbReference type="GO" id="GO:0008168">
    <property type="term" value="F:methyltransferase activity"/>
    <property type="evidence" value="ECO:0007669"/>
    <property type="project" value="UniProtKB-KW"/>
</dbReference>
<keyword evidence="2" id="KW-0809">Transit peptide</keyword>
<keyword evidence="5" id="KW-0489">Methyltransferase</keyword>
<dbReference type="EMBL" id="JAGSGD010000001">
    <property type="protein sequence ID" value="MBR7617842.1"/>
    <property type="molecule type" value="Genomic_DNA"/>
</dbReference>
<evidence type="ECO:0000256" key="2">
    <source>
        <dbReference type="ARBA" id="ARBA00022946"/>
    </source>
</evidence>
<accession>A0A941CXT2</accession>
<keyword evidence="5" id="KW-0808">Transferase</keyword>
<evidence type="ECO:0000313" key="6">
    <source>
        <dbReference type="Proteomes" id="UP000622580"/>
    </source>
</evidence>
<dbReference type="GO" id="GO:0006412">
    <property type="term" value="P:translation"/>
    <property type="evidence" value="ECO:0007669"/>
    <property type="project" value="InterPro"/>
</dbReference>
<dbReference type="InterPro" id="IPR029063">
    <property type="entry name" value="SAM-dependent_MTases_sf"/>
</dbReference>
<dbReference type="InterPro" id="IPR015324">
    <property type="entry name" value="Ribosomal_Rsm22-like"/>
</dbReference>
<dbReference type="Proteomes" id="UP000622580">
    <property type="component" value="Unassembled WGS sequence"/>
</dbReference>
<keyword evidence="4" id="KW-0411">Iron-sulfur</keyword>
<name>A0A941CXT2_9CAUL</name>
<dbReference type="Pfam" id="PF09243">
    <property type="entry name" value="Rsm22"/>
    <property type="match status" value="1"/>
</dbReference>
<dbReference type="SUPFAM" id="SSF53335">
    <property type="entry name" value="S-adenosyl-L-methionine-dependent methyltransferases"/>
    <property type="match status" value="1"/>
</dbReference>
<dbReference type="GO" id="GO:0032259">
    <property type="term" value="P:methylation"/>
    <property type="evidence" value="ECO:0007669"/>
    <property type="project" value="UniProtKB-KW"/>
</dbReference>
<organism evidence="5 6">
    <name type="scientific">Phenylobacterium glaciei</name>
    <dbReference type="NCBI Taxonomy" id="2803784"/>
    <lineage>
        <taxon>Bacteria</taxon>
        <taxon>Pseudomonadati</taxon>
        <taxon>Pseudomonadota</taxon>
        <taxon>Alphaproteobacteria</taxon>
        <taxon>Caulobacterales</taxon>
        <taxon>Caulobacteraceae</taxon>
        <taxon>Phenylobacterium</taxon>
    </lineage>
</organism>
<keyword evidence="3" id="KW-0408">Iron</keyword>
<dbReference type="Gene3D" id="3.40.50.150">
    <property type="entry name" value="Vaccinia Virus protein VP39"/>
    <property type="match status" value="1"/>
</dbReference>
<evidence type="ECO:0000256" key="1">
    <source>
        <dbReference type="ARBA" id="ARBA00022723"/>
    </source>
</evidence>
<dbReference type="RefSeq" id="WP_215337399.1">
    <property type="nucleotide sequence ID" value="NZ_JAGSGD010000001.1"/>
</dbReference>
<dbReference type="GO" id="GO:0051536">
    <property type="term" value="F:iron-sulfur cluster binding"/>
    <property type="evidence" value="ECO:0007669"/>
    <property type="project" value="UniProtKB-KW"/>
</dbReference>
<evidence type="ECO:0000313" key="5">
    <source>
        <dbReference type="EMBL" id="MBR7617842.1"/>
    </source>
</evidence>
<dbReference type="GO" id="GO:0003735">
    <property type="term" value="F:structural constituent of ribosome"/>
    <property type="evidence" value="ECO:0007669"/>
    <property type="project" value="TreeGrafter"/>
</dbReference>
<dbReference type="InterPro" id="IPR052571">
    <property type="entry name" value="Mt_RNA_Methyltransferase"/>
</dbReference>
<evidence type="ECO:0000256" key="3">
    <source>
        <dbReference type="ARBA" id="ARBA00023004"/>
    </source>
</evidence>
<proteinExistence type="predicted"/>
<reference evidence="5" key="1">
    <citation type="submission" date="2021-04" db="EMBL/GenBank/DDBJ databases">
        <title>Draft genome assembly of strain Phenylobacterium sp. 20VBR1 using MiniION and Illumina platforms.</title>
        <authorList>
            <person name="Thomas F.A."/>
            <person name="Krishnan K.P."/>
            <person name="Sinha R.K."/>
        </authorList>
    </citation>
    <scope>NUCLEOTIDE SEQUENCE</scope>
    <source>
        <strain evidence="5">20VBR1</strain>
    </source>
</reference>
<dbReference type="PANTHER" id="PTHR13184">
    <property type="entry name" value="37S RIBOSOMAL PROTEIN S22"/>
    <property type="match status" value="1"/>
</dbReference>
<gene>
    <name evidence="5" type="ORF">JKL49_00455</name>
</gene>
<comment type="caution">
    <text evidence="5">The sequence shown here is derived from an EMBL/GenBank/DDBJ whole genome shotgun (WGS) entry which is preliminary data.</text>
</comment>
<dbReference type="PANTHER" id="PTHR13184:SF5">
    <property type="entry name" value="METHYLTRANSFERASE-LIKE PROTEIN 17, MITOCHONDRIAL"/>
    <property type="match status" value="1"/>
</dbReference>